<name>A0ABR3GBR0_9PEZI</name>
<dbReference type="Gene3D" id="2.160.10.10">
    <property type="entry name" value="Hexapeptide repeat proteins"/>
    <property type="match status" value="1"/>
</dbReference>
<keyword evidence="4" id="KW-0963">Cytoplasm</keyword>
<dbReference type="Proteomes" id="UP001447188">
    <property type="component" value="Unassembled WGS sequence"/>
</dbReference>
<gene>
    <name evidence="7" type="ORF">Q9L58_007710</name>
</gene>
<protein>
    <recommendedName>
        <fullName evidence="3">Dynactin subunit 6</fullName>
    </recommendedName>
</protein>
<dbReference type="SUPFAM" id="SSF51161">
    <property type="entry name" value="Trimeric LpxA-like enzymes"/>
    <property type="match status" value="1"/>
</dbReference>
<evidence type="ECO:0000256" key="3">
    <source>
        <dbReference type="ARBA" id="ARBA00016573"/>
    </source>
</evidence>
<comment type="similarity">
    <text evidence="2">Belongs to the dynactin subunits 5/6 family. Dynactin subunit 6 subfamily.</text>
</comment>
<proteinExistence type="inferred from homology"/>
<dbReference type="PANTHER" id="PTHR13072:SF0">
    <property type="entry name" value="DYNACTIN SUBUNIT 6"/>
    <property type="match status" value="1"/>
</dbReference>
<sequence>MPPRSRISVEVAKPPVDFAPSIVVAETASLAGTHRIRIAANTVIHPRAKLNSALGPITIGRHCIISERTQITAPDSQGLTIGDGVVVEVNAVVEAREVGEGTAVEVGVRIGKGAVVGKNCKLSPLTRVADAEVIPDNTVLYGAGERRVDASGTAGARRKLLERHVDSLRVLIPSNASKWMS</sequence>
<dbReference type="InterPro" id="IPR011004">
    <property type="entry name" value="Trimer_LpxA-like_sf"/>
</dbReference>
<evidence type="ECO:0000256" key="4">
    <source>
        <dbReference type="ARBA" id="ARBA00022490"/>
    </source>
</evidence>
<evidence type="ECO:0000256" key="5">
    <source>
        <dbReference type="ARBA" id="ARBA00023212"/>
    </source>
</evidence>
<accession>A0ABR3GBR0</accession>
<organism evidence="7 8">
    <name type="scientific">Discina gigas</name>
    <dbReference type="NCBI Taxonomy" id="1032678"/>
    <lineage>
        <taxon>Eukaryota</taxon>
        <taxon>Fungi</taxon>
        <taxon>Dikarya</taxon>
        <taxon>Ascomycota</taxon>
        <taxon>Pezizomycotina</taxon>
        <taxon>Pezizomycetes</taxon>
        <taxon>Pezizales</taxon>
        <taxon>Discinaceae</taxon>
        <taxon>Discina</taxon>
    </lineage>
</organism>
<keyword evidence="8" id="KW-1185">Reference proteome</keyword>
<evidence type="ECO:0000256" key="1">
    <source>
        <dbReference type="ARBA" id="ARBA00004245"/>
    </source>
</evidence>
<dbReference type="EMBL" id="JBBBZM010000127">
    <property type="protein sequence ID" value="KAL0633397.1"/>
    <property type="molecule type" value="Genomic_DNA"/>
</dbReference>
<comment type="function">
    <text evidence="6">Part of the dynactin complex that activates the molecular motor dynein for ultra-processive transport along microtubules.</text>
</comment>
<comment type="subcellular location">
    <subcellularLocation>
        <location evidence="1">Cytoplasm</location>
        <location evidence="1">Cytoskeleton</location>
    </subcellularLocation>
</comment>
<evidence type="ECO:0000313" key="7">
    <source>
        <dbReference type="EMBL" id="KAL0633397.1"/>
    </source>
</evidence>
<reference evidence="7 8" key="1">
    <citation type="submission" date="2024-02" db="EMBL/GenBank/DDBJ databases">
        <title>Discinaceae phylogenomics.</title>
        <authorList>
            <person name="Dirks A.C."/>
            <person name="James T.Y."/>
        </authorList>
    </citation>
    <scope>NUCLEOTIDE SEQUENCE [LARGE SCALE GENOMIC DNA]</scope>
    <source>
        <strain evidence="7 8">ACD0624</strain>
    </source>
</reference>
<dbReference type="PANTHER" id="PTHR13072">
    <property type="entry name" value="DYNACTIN 6"/>
    <property type="match status" value="1"/>
</dbReference>
<evidence type="ECO:0000256" key="6">
    <source>
        <dbReference type="ARBA" id="ARBA00034687"/>
    </source>
</evidence>
<evidence type="ECO:0000313" key="8">
    <source>
        <dbReference type="Proteomes" id="UP001447188"/>
    </source>
</evidence>
<comment type="caution">
    <text evidence="7">The sequence shown here is derived from an EMBL/GenBank/DDBJ whole genome shotgun (WGS) entry which is preliminary data.</text>
</comment>
<keyword evidence="5" id="KW-0206">Cytoskeleton</keyword>
<evidence type="ECO:0000256" key="2">
    <source>
        <dbReference type="ARBA" id="ARBA00007719"/>
    </source>
</evidence>
<dbReference type="InterPro" id="IPR027777">
    <property type="entry name" value="DCTN6"/>
</dbReference>